<proteinExistence type="predicted"/>
<dbReference type="Proteomes" id="UP000823631">
    <property type="component" value="Unassembled WGS sequence"/>
</dbReference>
<gene>
    <name evidence="1" type="ORF">IAB19_09660</name>
</gene>
<name>A0A9D9GU48_9GAMM</name>
<protein>
    <submittedName>
        <fullName evidence="1">Uncharacterized protein</fullName>
    </submittedName>
</protein>
<evidence type="ECO:0000313" key="1">
    <source>
        <dbReference type="EMBL" id="MBO8416634.1"/>
    </source>
</evidence>
<reference evidence="1" key="2">
    <citation type="journal article" date="2021" name="PeerJ">
        <title>Extensive microbial diversity within the chicken gut microbiome revealed by metagenomics and culture.</title>
        <authorList>
            <person name="Gilroy R."/>
            <person name="Ravi A."/>
            <person name="Getino M."/>
            <person name="Pursley I."/>
            <person name="Horton D.L."/>
            <person name="Alikhan N.F."/>
            <person name="Baker D."/>
            <person name="Gharbi K."/>
            <person name="Hall N."/>
            <person name="Watson M."/>
            <person name="Adriaenssens E.M."/>
            <person name="Foster-Nyarko E."/>
            <person name="Jarju S."/>
            <person name="Secka A."/>
            <person name="Antonio M."/>
            <person name="Oren A."/>
            <person name="Chaudhuri R.R."/>
            <person name="La Ragione R."/>
            <person name="Hildebrand F."/>
            <person name="Pallen M.J."/>
        </authorList>
    </citation>
    <scope>NUCLEOTIDE SEQUENCE</scope>
    <source>
        <strain evidence="1">17213</strain>
    </source>
</reference>
<dbReference type="AlphaFoldDB" id="A0A9D9GU48"/>
<organism evidence="1 2">
    <name type="scientific">Candidatus Avisuccinivibrio stercorigallinarum</name>
    <dbReference type="NCBI Taxonomy" id="2840704"/>
    <lineage>
        <taxon>Bacteria</taxon>
        <taxon>Pseudomonadati</taxon>
        <taxon>Pseudomonadota</taxon>
        <taxon>Gammaproteobacteria</taxon>
        <taxon>Aeromonadales</taxon>
        <taxon>Succinivibrionaceae</taxon>
        <taxon>Succinivibrionaceae incertae sedis</taxon>
        <taxon>Candidatus Avisuccinivibrio</taxon>
    </lineage>
</organism>
<sequence>MWELLEQDIGTGMFRMQELLHQDRQMSTSLHSVPEVSSGCSNRAGIKEQAASCKLWFSSEQQAASASGKERAANSRQWTADSGQVNVLNGLKLMLSRLRS</sequence>
<evidence type="ECO:0000313" key="2">
    <source>
        <dbReference type="Proteomes" id="UP000823631"/>
    </source>
</evidence>
<accession>A0A9D9GU48</accession>
<dbReference type="EMBL" id="JADINH010000192">
    <property type="protein sequence ID" value="MBO8416634.1"/>
    <property type="molecule type" value="Genomic_DNA"/>
</dbReference>
<comment type="caution">
    <text evidence="1">The sequence shown here is derived from an EMBL/GenBank/DDBJ whole genome shotgun (WGS) entry which is preliminary data.</text>
</comment>
<reference evidence="1" key="1">
    <citation type="submission" date="2020-10" db="EMBL/GenBank/DDBJ databases">
        <authorList>
            <person name="Gilroy R."/>
        </authorList>
    </citation>
    <scope>NUCLEOTIDE SEQUENCE</scope>
    <source>
        <strain evidence="1">17213</strain>
    </source>
</reference>